<evidence type="ECO:0000313" key="2">
    <source>
        <dbReference type="Proteomes" id="UP000550895"/>
    </source>
</evidence>
<proteinExistence type="predicted"/>
<dbReference type="EMBL" id="JACHGA010000020">
    <property type="protein sequence ID" value="MBB5278485.1"/>
    <property type="molecule type" value="Genomic_DNA"/>
</dbReference>
<comment type="caution">
    <text evidence="1">The sequence shown here is derived from an EMBL/GenBank/DDBJ whole genome shotgun (WGS) entry which is preliminary data.</text>
</comment>
<name>A0A7W8MFI1_9HYPH</name>
<accession>A0A7W8MFI1</accession>
<dbReference type="AlphaFoldDB" id="A0A7W8MFI1"/>
<keyword evidence="2" id="KW-1185">Reference proteome</keyword>
<evidence type="ECO:0000313" key="1">
    <source>
        <dbReference type="EMBL" id="MBB5278485.1"/>
    </source>
</evidence>
<sequence length="81" mass="8786">MAFYVWIDPGALLHGTLKNGWRELRGLGDPQGLLELRDRGDLQDPRDLQGQVALLRQPVDGPVKHSLIGSGSEDAVVANEG</sequence>
<reference evidence="1 2" key="1">
    <citation type="submission" date="2020-08" db="EMBL/GenBank/DDBJ databases">
        <title>Genomic Encyclopedia of Type Strains, Phase IV (KMG-IV): sequencing the most valuable type-strain genomes for metagenomic binning, comparative biology and taxonomic classification.</title>
        <authorList>
            <person name="Goeker M."/>
        </authorList>
    </citation>
    <scope>NUCLEOTIDE SEQUENCE [LARGE SCALE GENOMIC DNA]</scope>
    <source>
        <strain evidence="1 2">DSM 26376</strain>
    </source>
</reference>
<organism evidence="1 2">
    <name type="scientific">Rhizobium rosettiformans</name>
    <dbReference type="NCBI Taxonomy" id="1368430"/>
    <lineage>
        <taxon>Bacteria</taxon>
        <taxon>Pseudomonadati</taxon>
        <taxon>Pseudomonadota</taxon>
        <taxon>Alphaproteobacteria</taxon>
        <taxon>Hyphomicrobiales</taxon>
        <taxon>Rhizobiaceae</taxon>
        <taxon>Rhizobium/Agrobacterium group</taxon>
        <taxon>Rhizobium</taxon>
    </lineage>
</organism>
<gene>
    <name evidence="1" type="ORF">HNR26_004584</name>
</gene>
<dbReference type="Proteomes" id="UP000550895">
    <property type="component" value="Unassembled WGS sequence"/>
</dbReference>
<protein>
    <submittedName>
        <fullName evidence="1">Uncharacterized protein</fullName>
    </submittedName>
</protein>